<keyword evidence="3" id="KW-1185">Reference proteome</keyword>
<dbReference type="Proteomes" id="UP000823749">
    <property type="component" value="Chromosome 12"/>
</dbReference>
<evidence type="ECO:0000256" key="1">
    <source>
        <dbReference type="SAM" id="MobiDB-lite"/>
    </source>
</evidence>
<protein>
    <submittedName>
        <fullName evidence="2">Uncharacterized protein</fullName>
    </submittedName>
</protein>
<sequence length="357" mass="41390">MVVPEPGHFLAPGARITSRVGNTSVFVDVAEIATALDYQRPTRPVNFPRPDETFDQNEIAGYLYEHRRNARIPHWPGRFTTAYRFINQVICFNLYPRGREGAPQRSVGNLMYAFMGEDTVSDWALYIFGQMCDFRDAPTTLRMPFPCLVTKILRTRNVPGKRFYSNDDLLPGDLDSSFIHRTSVSYHTRPQESFNRGEFYLTPTLTNQFSQWFLKPSMVQLKPSIKEIKGHPGFLKNFPRKLTEPAQAIYFRKENPSFSLQTLEDIMEIVEGARTPSVPSLIGGFGWGGEEDEGKEEEERQKKPRKKPTKMNMIRELRRYMQVESFISLDRIEFSTSTWLNMFRGCVKSTHLFRIWA</sequence>
<dbReference type="EMBL" id="JACTNZ010000012">
    <property type="protein sequence ID" value="KAG5521610.1"/>
    <property type="molecule type" value="Genomic_DNA"/>
</dbReference>
<name>A0AAV6I4N2_9ERIC</name>
<gene>
    <name evidence="2" type="ORF">RHGRI_033990</name>
</gene>
<feature type="region of interest" description="Disordered" evidence="1">
    <location>
        <begin position="285"/>
        <end position="310"/>
    </location>
</feature>
<proteinExistence type="predicted"/>
<reference evidence="2" key="1">
    <citation type="submission" date="2020-08" db="EMBL/GenBank/DDBJ databases">
        <title>Plant Genome Project.</title>
        <authorList>
            <person name="Zhang R.-G."/>
        </authorList>
    </citation>
    <scope>NUCLEOTIDE SEQUENCE</scope>
    <source>
        <strain evidence="2">WSP0</strain>
        <tissue evidence="2">Leaf</tissue>
    </source>
</reference>
<accession>A0AAV6I4N2</accession>
<organism evidence="2 3">
    <name type="scientific">Rhododendron griersonianum</name>
    <dbReference type="NCBI Taxonomy" id="479676"/>
    <lineage>
        <taxon>Eukaryota</taxon>
        <taxon>Viridiplantae</taxon>
        <taxon>Streptophyta</taxon>
        <taxon>Embryophyta</taxon>
        <taxon>Tracheophyta</taxon>
        <taxon>Spermatophyta</taxon>
        <taxon>Magnoliopsida</taxon>
        <taxon>eudicotyledons</taxon>
        <taxon>Gunneridae</taxon>
        <taxon>Pentapetalae</taxon>
        <taxon>asterids</taxon>
        <taxon>Ericales</taxon>
        <taxon>Ericaceae</taxon>
        <taxon>Ericoideae</taxon>
        <taxon>Rhodoreae</taxon>
        <taxon>Rhododendron</taxon>
    </lineage>
</organism>
<comment type="caution">
    <text evidence="2">The sequence shown here is derived from an EMBL/GenBank/DDBJ whole genome shotgun (WGS) entry which is preliminary data.</text>
</comment>
<dbReference type="AlphaFoldDB" id="A0AAV6I4N2"/>
<evidence type="ECO:0000313" key="3">
    <source>
        <dbReference type="Proteomes" id="UP000823749"/>
    </source>
</evidence>
<evidence type="ECO:0000313" key="2">
    <source>
        <dbReference type="EMBL" id="KAG5521610.1"/>
    </source>
</evidence>